<protein>
    <submittedName>
        <fullName evidence="1">Ribonuclease III</fullName>
    </submittedName>
</protein>
<gene>
    <name evidence="1" type="ORF">BWY04_00376</name>
</gene>
<reference evidence="1" key="1">
    <citation type="submission" date="2017-02" db="EMBL/GenBank/DDBJ databases">
        <title>Delving into the versatile metabolic prowess of the omnipresent phylum Bacteroidetes.</title>
        <authorList>
            <person name="Nobu M.K."/>
            <person name="Mei R."/>
            <person name="Narihiro T."/>
            <person name="Kuroda K."/>
            <person name="Liu W.-T."/>
        </authorList>
    </citation>
    <scope>NUCLEOTIDE SEQUENCE</scope>
    <source>
        <strain evidence="1">ADurb.Bin160</strain>
    </source>
</reference>
<sequence length="61" mass="7366">MFLDFGYAQAEVFVEKNVYTMYNKISKKPIQSYKTMVQEHLQKLYKELPSYKDIEHEIDSK</sequence>
<dbReference type="AlphaFoldDB" id="A0A1V5ZPI3"/>
<comment type="caution">
    <text evidence="1">The sequence shown here is derived from an EMBL/GenBank/DDBJ whole genome shotgun (WGS) entry which is preliminary data.</text>
</comment>
<accession>A0A1V5ZPI3</accession>
<organism evidence="1">
    <name type="scientific">candidate division CPR1 bacterium ADurb.Bin160</name>
    <dbReference type="NCBI Taxonomy" id="1852826"/>
    <lineage>
        <taxon>Bacteria</taxon>
        <taxon>candidate division CPR1</taxon>
    </lineage>
</organism>
<proteinExistence type="predicted"/>
<dbReference type="EMBL" id="MWDB01000005">
    <property type="protein sequence ID" value="OQB42155.1"/>
    <property type="molecule type" value="Genomic_DNA"/>
</dbReference>
<name>A0A1V5ZPI3_9BACT</name>
<evidence type="ECO:0000313" key="1">
    <source>
        <dbReference type="EMBL" id="OQB42155.1"/>
    </source>
</evidence>
<dbReference type="Proteomes" id="UP000485621">
    <property type="component" value="Unassembled WGS sequence"/>
</dbReference>